<comment type="cofactor">
    <cofactor evidence="1">
        <name>Mg(2+)</name>
        <dbReference type="ChEBI" id="CHEBI:18420"/>
    </cofactor>
</comment>
<dbReference type="Gene3D" id="3.40.1260.20">
    <property type="entry name" value="Ribonuclease E, catalytic domain"/>
    <property type="match status" value="1"/>
</dbReference>
<dbReference type="GO" id="GO:0004519">
    <property type="term" value="F:endonuclease activity"/>
    <property type="evidence" value="ECO:0007669"/>
    <property type="project" value="UniProtKB-KW"/>
</dbReference>
<dbReference type="SMART" id="SM00316">
    <property type="entry name" value="S1"/>
    <property type="match status" value="1"/>
</dbReference>
<dbReference type="GO" id="GO:0005737">
    <property type="term" value="C:cytoplasm"/>
    <property type="evidence" value="ECO:0007669"/>
    <property type="project" value="UniProtKB-SubCell"/>
</dbReference>
<dbReference type="PANTHER" id="PTHR30001:SF1">
    <property type="entry name" value="RIBONUCLEASE E_G-LIKE PROTEIN, CHLOROPLASTIC"/>
    <property type="match status" value="1"/>
</dbReference>
<dbReference type="InterPro" id="IPR019307">
    <property type="entry name" value="RNA-bd_AU-1/RNase_E/G"/>
</dbReference>
<evidence type="ECO:0000256" key="1">
    <source>
        <dbReference type="ARBA" id="ARBA00001946"/>
    </source>
</evidence>
<dbReference type="GO" id="GO:0006364">
    <property type="term" value="P:rRNA processing"/>
    <property type="evidence" value="ECO:0007669"/>
    <property type="project" value="UniProtKB-KW"/>
</dbReference>
<dbReference type="InterPro" id="IPR048583">
    <property type="entry name" value="RNase_E_G_thioredoxin-like"/>
</dbReference>
<evidence type="ECO:0000313" key="22">
    <source>
        <dbReference type="Proteomes" id="UP000236075"/>
    </source>
</evidence>
<dbReference type="CDD" id="cd04453">
    <property type="entry name" value="S1_RNase_E"/>
    <property type="match status" value="1"/>
</dbReference>
<evidence type="ECO:0000256" key="12">
    <source>
        <dbReference type="ARBA" id="ARBA00022730"/>
    </source>
</evidence>
<keyword evidence="16" id="KW-0694">RNA-binding</keyword>
<evidence type="ECO:0000259" key="18">
    <source>
        <dbReference type="SMART" id="SM00316"/>
    </source>
</evidence>
<evidence type="ECO:0000256" key="3">
    <source>
        <dbReference type="ARBA" id="ARBA00005663"/>
    </source>
</evidence>
<keyword evidence="6" id="KW-0963">Cytoplasm</keyword>
<evidence type="ECO:0000256" key="7">
    <source>
        <dbReference type="ARBA" id="ARBA00022519"/>
    </source>
</evidence>
<evidence type="ECO:0000256" key="4">
    <source>
        <dbReference type="ARBA" id="ARBA00017719"/>
    </source>
</evidence>
<evidence type="ECO:0000256" key="9">
    <source>
        <dbReference type="ARBA" id="ARBA00022694"/>
    </source>
</evidence>
<dbReference type="InterPro" id="IPR012340">
    <property type="entry name" value="NA-bd_OB-fold"/>
</dbReference>
<evidence type="ECO:0000256" key="13">
    <source>
        <dbReference type="ARBA" id="ARBA00022759"/>
    </source>
</evidence>
<evidence type="ECO:0000256" key="16">
    <source>
        <dbReference type="ARBA" id="ARBA00022884"/>
    </source>
</evidence>
<keyword evidence="5" id="KW-1003">Cell membrane</keyword>
<proteinExistence type="inferred from homology"/>
<keyword evidence="10" id="KW-0540">Nuclease</keyword>
<keyword evidence="8" id="KW-0698">rRNA processing</keyword>
<dbReference type="EMBL" id="PJLB01000008">
    <property type="protein sequence ID" value="PND02485.1"/>
    <property type="molecule type" value="Genomic_DNA"/>
</dbReference>
<dbReference type="NCBIfam" id="TIGR00757">
    <property type="entry name" value="RNaseEG"/>
    <property type="match status" value="1"/>
</dbReference>
<dbReference type="GO" id="GO:0016787">
    <property type="term" value="F:hydrolase activity"/>
    <property type="evidence" value="ECO:0007669"/>
    <property type="project" value="UniProtKB-KW"/>
</dbReference>
<keyword evidence="15" id="KW-0460">Magnesium</keyword>
<feature type="domain" description="S1 motif" evidence="18">
    <location>
        <begin position="54"/>
        <end position="149"/>
    </location>
</feature>
<evidence type="ECO:0000313" key="19">
    <source>
        <dbReference type="EMBL" id="PNC57158.1"/>
    </source>
</evidence>
<evidence type="ECO:0000256" key="15">
    <source>
        <dbReference type="ARBA" id="ARBA00022842"/>
    </source>
</evidence>
<evidence type="ECO:0000256" key="11">
    <source>
        <dbReference type="ARBA" id="ARBA00022723"/>
    </source>
</evidence>
<evidence type="ECO:0000256" key="5">
    <source>
        <dbReference type="ARBA" id="ARBA00022475"/>
    </source>
</evidence>
<reference evidence="21 22" key="1">
    <citation type="journal article" date="2017" name="BMC Genomics">
        <title>Genome sequencing of 39 Akkermansia muciniphila isolates reveals its population structure, genomic and functional diverisity, and global distribution in mammalian gut microbiotas.</title>
        <authorList>
            <person name="Guo X."/>
            <person name="Li S."/>
            <person name="Zhang J."/>
            <person name="Wu F."/>
            <person name="Li X."/>
            <person name="Wu D."/>
            <person name="Zhang M."/>
            <person name="Ou Z."/>
            <person name="Jie Z."/>
            <person name="Yan Q."/>
            <person name="Li P."/>
            <person name="Yi J."/>
            <person name="Peng Y."/>
        </authorList>
    </citation>
    <scope>NUCLEOTIDE SEQUENCE [LARGE SCALE GENOMIC DNA]</scope>
    <source>
        <strain evidence="20 22">GP28</strain>
        <strain evidence="19 21">GP43</strain>
    </source>
</reference>
<comment type="caution">
    <text evidence="20">The sequence shown here is derived from an EMBL/GenBank/DDBJ whole genome shotgun (WGS) entry which is preliminary data.</text>
</comment>
<evidence type="ECO:0000313" key="21">
    <source>
        <dbReference type="Proteomes" id="UP000235914"/>
    </source>
</evidence>
<dbReference type="GeneID" id="60880011"/>
<protein>
    <recommendedName>
        <fullName evidence="4">Ribonuclease G</fullName>
    </recommendedName>
</protein>
<evidence type="ECO:0000256" key="17">
    <source>
        <dbReference type="ARBA" id="ARBA00023136"/>
    </source>
</evidence>
<dbReference type="GO" id="GO:0008033">
    <property type="term" value="P:tRNA processing"/>
    <property type="evidence" value="ECO:0007669"/>
    <property type="project" value="UniProtKB-KW"/>
</dbReference>
<keyword evidence="12" id="KW-0699">rRNA-binding</keyword>
<dbReference type="GO" id="GO:0004540">
    <property type="term" value="F:RNA nuclease activity"/>
    <property type="evidence" value="ECO:0007669"/>
    <property type="project" value="InterPro"/>
</dbReference>
<keyword evidence="13" id="KW-0255">Endonuclease</keyword>
<evidence type="ECO:0000256" key="14">
    <source>
        <dbReference type="ARBA" id="ARBA00022801"/>
    </source>
</evidence>
<keyword evidence="7" id="KW-0997">Cell inner membrane</keyword>
<dbReference type="SUPFAM" id="SSF50249">
    <property type="entry name" value="Nucleic acid-binding proteins"/>
    <property type="match status" value="1"/>
</dbReference>
<organism evidence="20 22">
    <name type="scientific">Akkermansia muciniphila</name>
    <dbReference type="NCBI Taxonomy" id="239935"/>
    <lineage>
        <taxon>Bacteria</taxon>
        <taxon>Pseudomonadati</taxon>
        <taxon>Verrucomicrobiota</taxon>
        <taxon>Verrucomicrobiia</taxon>
        <taxon>Verrucomicrobiales</taxon>
        <taxon>Akkermansiaceae</taxon>
        <taxon>Akkermansia</taxon>
    </lineage>
</organism>
<dbReference type="GO" id="GO:0046872">
    <property type="term" value="F:metal ion binding"/>
    <property type="evidence" value="ECO:0007669"/>
    <property type="project" value="UniProtKB-KW"/>
</dbReference>
<dbReference type="InterPro" id="IPR004659">
    <property type="entry name" value="RNase_E/G"/>
</dbReference>
<keyword evidence="11" id="KW-0479">Metal-binding</keyword>
<dbReference type="RefSeq" id="WP_022198556.1">
    <property type="nucleotide sequence ID" value="NZ_AP021898.1"/>
</dbReference>
<name>A0A2N8I1Y1_9BACT</name>
<dbReference type="Gene3D" id="2.40.50.140">
    <property type="entry name" value="Nucleic acid-binding proteins"/>
    <property type="match status" value="1"/>
</dbReference>
<sequence>MLKKIKRAFGFGSCDPMEGSTIIINAEKLERRVALLENGVLEEYTIEREGEDNIVGGIFKGRVKNIEPGLKAMFVDIGQEKNAFLHFWDALPAALDSSLEEIEREGRPKKQQRKITSKDIPDIYPIGSEIMVQVTKGPIGTKGPRVTTNVSLAGRYLVLMPFTDQFGISRKIEDPKERLRLRQIMQKLNVPDGMGIIMRTVAQGQRYRHFVRDLAMLLEQWYSVEEKKEANPAPVCVYKEPDLIERTARDFLTDTVDNIICDNAETTEHMRAIAGKISRRAKRHIQHFPVRTPIFEELGIEKQINEAFQRQVLLPCGGYLVIDETEALIAIDVNTGRNKGTKDLDKTILDTNLEAAYEIARQLRLRNIGGLVVVDFIDMRHRKDQQAVYKAMKDRLKRDKAKTQVLQITPIGLMEMTRQRLNESLRESVHDPCPYCGGRGRVKSVMTMSVEIQRQIYACIQKYRDTIGDMVIVVNSEVLSRFKNEDASLLMELERQHSGRLIFRGDHNQHRESFAIYDARYDNKPLYQSGQ</sequence>
<dbReference type="InterPro" id="IPR003029">
    <property type="entry name" value="S1_domain"/>
</dbReference>
<keyword evidence="9" id="KW-0819">tRNA processing</keyword>
<evidence type="ECO:0000256" key="2">
    <source>
        <dbReference type="ARBA" id="ARBA00004496"/>
    </source>
</evidence>
<comment type="similarity">
    <text evidence="3">Belongs to the RNase E/G family. RNase G subfamily.</text>
</comment>
<dbReference type="Pfam" id="PF10150">
    <property type="entry name" value="RNase_E_G"/>
    <property type="match status" value="1"/>
</dbReference>
<dbReference type="PANTHER" id="PTHR30001">
    <property type="entry name" value="RIBONUCLEASE"/>
    <property type="match status" value="1"/>
</dbReference>
<evidence type="ECO:0000256" key="6">
    <source>
        <dbReference type="ARBA" id="ARBA00022490"/>
    </source>
</evidence>
<dbReference type="AlphaFoldDB" id="A0A2N8I1Y1"/>
<comment type="subcellular location">
    <subcellularLocation>
        <location evidence="2">Cytoplasm</location>
    </subcellularLocation>
</comment>
<dbReference type="Pfam" id="PF20833">
    <property type="entry name" value="RNase_E_G_Thio"/>
    <property type="match status" value="1"/>
</dbReference>
<dbReference type="Proteomes" id="UP000235914">
    <property type="component" value="Unassembled WGS sequence"/>
</dbReference>
<dbReference type="GO" id="GO:0019843">
    <property type="term" value="F:rRNA binding"/>
    <property type="evidence" value="ECO:0007669"/>
    <property type="project" value="UniProtKB-KW"/>
</dbReference>
<evidence type="ECO:0000256" key="10">
    <source>
        <dbReference type="ARBA" id="ARBA00022722"/>
    </source>
</evidence>
<keyword evidence="14" id="KW-0378">Hydrolase</keyword>
<dbReference type="EMBL" id="PJKN01000002">
    <property type="protein sequence ID" value="PNC57158.1"/>
    <property type="molecule type" value="Genomic_DNA"/>
</dbReference>
<evidence type="ECO:0000256" key="8">
    <source>
        <dbReference type="ARBA" id="ARBA00022552"/>
    </source>
</evidence>
<evidence type="ECO:0000313" key="20">
    <source>
        <dbReference type="EMBL" id="PND02485.1"/>
    </source>
</evidence>
<dbReference type="Proteomes" id="UP000236075">
    <property type="component" value="Unassembled WGS sequence"/>
</dbReference>
<keyword evidence="17" id="KW-0472">Membrane</keyword>
<gene>
    <name evidence="20" type="ORF">CXT95_07450</name>
    <name evidence="19" type="ORF">CXU09_05325</name>
</gene>
<accession>A0A2N8I1Y1</accession>